<dbReference type="PRINTS" id="PR00080">
    <property type="entry name" value="SDRFAMILY"/>
</dbReference>
<evidence type="ECO:0000259" key="3">
    <source>
        <dbReference type="SMART" id="SM00822"/>
    </source>
</evidence>
<dbReference type="PRINTS" id="PR00081">
    <property type="entry name" value="GDHRDH"/>
</dbReference>
<comment type="caution">
    <text evidence="4">The sequence shown here is derived from an EMBL/GenBank/DDBJ whole genome shotgun (WGS) entry which is preliminary data.</text>
</comment>
<dbReference type="AlphaFoldDB" id="A0A0D6Q4C8"/>
<dbReference type="RefSeq" id="WP_048852058.1">
    <property type="nucleotide sequence ID" value="NZ_BANI01000186.1"/>
</dbReference>
<sequence>MHIDLTGRTAIVTGSTGGIGLAIAKGLVTSGARVVVNGRRSPAVDRAVRDLSALGVGKAEGFTGDLGTAAECAALVAAHPSCDILINNLGIFEPKDFFDTPDEDWSRFFEVNVMSGVRLSRAYLLGMKERNWGRVVFVSSESALNIPVEMIHYGFSKTAQLSVARGLAERMAGTGVTVNSVLPGPTLSEGLADMLRPEQEKTGRPLEEVAAEFVMTHRPTSIIRRAATVEEVANMVVYLSSPQASATTGASVRVDGGVISTI</sequence>
<feature type="domain" description="Ketoreductase" evidence="3">
    <location>
        <begin position="8"/>
        <end position="190"/>
    </location>
</feature>
<dbReference type="Gene3D" id="3.40.50.720">
    <property type="entry name" value="NAD(P)-binding Rossmann-like Domain"/>
    <property type="match status" value="1"/>
</dbReference>
<proteinExistence type="inferred from homology"/>
<dbReference type="InterPro" id="IPR050259">
    <property type="entry name" value="SDR"/>
</dbReference>
<dbReference type="InterPro" id="IPR057326">
    <property type="entry name" value="KR_dom"/>
</dbReference>
<evidence type="ECO:0000256" key="2">
    <source>
        <dbReference type="RuleBase" id="RU000363"/>
    </source>
</evidence>
<evidence type="ECO:0000313" key="4">
    <source>
        <dbReference type="EMBL" id="GAN97621.1"/>
    </source>
</evidence>
<dbReference type="Pfam" id="PF00106">
    <property type="entry name" value="adh_short"/>
    <property type="match status" value="1"/>
</dbReference>
<dbReference type="InterPro" id="IPR002347">
    <property type="entry name" value="SDR_fam"/>
</dbReference>
<dbReference type="Proteomes" id="UP000032675">
    <property type="component" value="Unassembled WGS sequence"/>
</dbReference>
<dbReference type="SMART" id="SM00822">
    <property type="entry name" value="PKS_KR"/>
    <property type="match status" value="1"/>
</dbReference>
<organism evidence="4 5">
    <name type="scientific">Komagataeibacter europaeus NBRC 3261</name>
    <dbReference type="NCBI Taxonomy" id="1234669"/>
    <lineage>
        <taxon>Bacteria</taxon>
        <taxon>Pseudomonadati</taxon>
        <taxon>Pseudomonadota</taxon>
        <taxon>Alphaproteobacteria</taxon>
        <taxon>Acetobacterales</taxon>
        <taxon>Acetobacteraceae</taxon>
        <taxon>Komagataeibacter</taxon>
    </lineage>
</organism>
<dbReference type="SUPFAM" id="SSF51735">
    <property type="entry name" value="NAD(P)-binding Rossmann-fold domains"/>
    <property type="match status" value="1"/>
</dbReference>
<gene>
    <name evidence="4" type="ORF">Geu3261_0218_006</name>
</gene>
<evidence type="ECO:0000313" key="5">
    <source>
        <dbReference type="Proteomes" id="UP000032675"/>
    </source>
</evidence>
<evidence type="ECO:0000256" key="1">
    <source>
        <dbReference type="ARBA" id="ARBA00006484"/>
    </source>
</evidence>
<dbReference type="CDD" id="cd05233">
    <property type="entry name" value="SDR_c"/>
    <property type="match status" value="1"/>
</dbReference>
<accession>A0A0D6Q4C8</accession>
<protein>
    <submittedName>
        <fullName evidence="4">Oxidoreductase/short-chain dehydrogenase/reductase SDR</fullName>
    </submittedName>
</protein>
<dbReference type="InterPro" id="IPR036291">
    <property type="entry name" value="NAD(P)-bd_dom_sf"/>
</dbReference>
<comment type="similarity">
    <text evidence="1 2">Belongs to the short-chain dehydrogenases/reductases (SDR) family.</text>
</comment>
<dbReference type="FunFam" id="3.40.50.720:FF:000084">
    <property type="entry name" value="Short-chain dehydrogenase reductase"/>
    <property type="match status" value="1"/>
</dbReference>
<name>A0A0D6Q4C8_KOMEU</name>
<dbReference type="EMBL" id="BANI01000186">
    <property type="protein sequence ID" value="GAN97621.1"/>
    <property type="molecule type" value="Genomic_DNA"/>
</dbReference>
<reference evidence="4 5" key="1">
    <citation type="submission" date="2012-11" db="EMBL/GenBank/DDBJ databases">
        <title>Whole genome sequence of Gluconacetobacter europaeus NBRC3261.</title>
        <authorList>
            <person name="Azuma Y."/>
            <person name="Higashiura N."/>
            <person name="Hirakawa H."/>
            <person name="Matsushita K."/>
        </authorList>
    </citation>
    <scope>NUCLEOTIDE SEQUENCE [LARGE SCALE GENOMIC DNA]</scope>
    <source>
        <strain evidence="4 5">NBRC 3261</strain>
    </source>
</reference>
<dbReference type="PANTHER" id="PTHR42879">
    <property type="entry name" value="3-OXOACYL-(ACYL-CARRIER-PROTEIN) REDUCTASE"/>
    <property type="match status" value="1"/>
</dbReference>